<dbReference type="RefSeq" id="WP_307626181.1">
    <property type="nucleotide sequence ID" value="NZ_JAUSZS010000003.1"/>
</dbReference>
<keyword evidence="3" id="KW-1185">Reference proteome</keyword>
<accession>A0ABU0RJK1</accession>
<evidence type="ECO:0000313" key="2">
    <source>
        <dbReference type="EMBL" id="MDQ0932168.1"/>
    </source>
</evidence>
<dbReference type="InterPro" id="IPR027417">
    <property type="entry name" value="P-loop_NTPase"/>
</dbReference>
<dbReference type="PANTHER" id="PTHR47691:SF3">
    <property type="entry name" value="HTH-TYPE TRANSCRIPTIONAL REGULATOR RV0890C-RELATED"/>
    <property type="match status" value="1"/>
</dbReference>
<proteinExistence type="predicted"/>
<comment type="caution">
    <text evidence="2">The sequence shown here is derived from an EMBL/GenBank/DDBJ whole genome shotgun (WGS) entry which is preliminary data.</text>
</comment>
<dbReference type="Pfam" id="PF13401">
    <property type="entry name" value="AAA_22"/>
    <property type="match status" value="1"/>
</dbReference>
<organism evidence="2 3">
    <name type="scientific">Streptomyces turgidiscabies</name>
    <dbReference type="NCBI Taxonomy" id="85558"/>
    <lineage>
        <taxon>Bacteria</taxon>
        <taxon>Bacillati</taxon>
        <taxon>Actinomycetota</taxon>
        <taxon>Actinomycetes</taxon>
        <taxon>Kitasatosporales</taxon>
        <taxon>Streptomycetaceae</taxon>
        <taxon>Streptomyces</taxon>
    </lineage>
</organism>
<dbReference type="EMBL" id="JAUSZS010000003">
    <property type="protein sequence ID" value="MDQ0932168.1"/>
    <property type="molecule type" value="Genomic_DNA"/>
</dbReference>
<name>A0ABU0RJK1_9ACTN</name>
<evidence type="ECO:0000259" key="1">
    <source>
        <dbReference type="Pfam" id="PF13401"/>
    </source>
</evidence>
<reference evidence="2 3" key="1">
    <citation type="submission" date="2023-07" db="EMBL/GenBank/DDBJ databases">
        <title>Comparative genomics of wheat-associated soil bacteria to identify genetic determinants of phenazine resistance.</title>
        <authorList>
            <person name="Mouncey N."/>
        </authorList>
    </citation>
    <scope>NUCLEOTIDE SEQUENCE [LARGE SCALE GENOMIC DNA]</scope>
    <source>
        <strain evidence="2 3">W2I16</strain>
    </source>
</reference>
<dbReference type="SUPFAM" id="SSF52540">
    <property type="entry name" value="P-loop containing nucleoside triphosphate hydrolases"/>
    <property type="match status" value="1"/>
</dbReference>
<sequence>MRRVPSLDGDQLRGTGQALADIRQTLLTSRLLPLTGAGGIGMTRLALAAAANHREDVPDGVWLVDLAPVRAGAEVAASTAAALGLPDLGVRPVMDQLTDHLARRRALLILDNCEHLVEACAELAETLLPVCPELRILATSRRTLDITGERVFPVPPLSPAEAAELL</sequence>
<gene>
    <name evidence="2" type="ORF">QFZ49_002098</name>
</gene>
<dbReference type="Gene3D" id="3.40.50.300">
    <property type="entry name" value="P-loop containing nucleotide triphosphate hydrolases"/>
    <property type="match status" value="1"/>
</dbReference>
<evidence type="ECO:0000313" key="3">
    <source>
        <dbReference type="Proteomes" id="UP001223072"/>
    </source>
</evidence>
<protein>
    <submittedName>
        <fullName evidence="2">ATPase</fullName>
    </submittedName>
</protein>
<dbReference type="InterPro" id="IPR049945">
    <property type="entry name" value="AAA_22"/>
</dbReference>
<dbReference type="PANTHER" id="PTHR47691">
    <property type="entry name" value="REGULATOR-RELATED"/>
    <property type="match status" value="1"/>
</dbReference>
<feature type="domain" description="ORC1/DEAH AAA+ ATPase" evidence="1">
    <location>
        <begin position="30"/>
        <end position="124"/>
    </location>
</feature>
<dbReference type="Proteomes" id="UP001223072">
    <property type="component" value="Unassembled WGS sequence"/>
</dbReference>